<evidence type="ECO:0000256" key="1">
    <source>
        <dbReference type="SAM" id="MobiDB-lite"/>
    </source>
</evidence>
<name>A0A857L2T8_9ACTN</name>
<dbReference type="EMBL" id="CP045810">
    <property type="protein sequence ID" value="QHN41587.1"/>
    <property type="molecule type" value="Genomic_DNA"/>
</dbReference>
<evidence type="ECO:0000313" key="2">
    <source>
        <dbReference type="EMBL" id="QHN41587.1"/>
    </source>
</evidence>
<proteinExistence type="predicted"/>
<feature type="compositionally biased region" description="Low complexity" evidence="1">
    <location>
        <begin position="49"/>
        <end position="67"/>
    </location>
</feature>
<accession>A0A857L2T8</accession>
<dbReference type="RefSeq" id="WP_138943602.1">
    <property type="nucleotide sequence ID" value="NZ_CP045804.1"/>
</dbReference>
<reference evidence="2" key="1">
    <citation type="journal article" date="2021" name="Nat. Microbiol.">
        <title>Cocultivation of an ultrasmall environmental parasitic bacterium with lytic ability against bacteria associated with wastewater foams.</title>
        <authorList>
            <person name="Batinovic S."/>
            <person name="Rose J.J.A."/>
            <person name="Ratcliffe J."/>
            <person name="Seviour R.J."/>
            <person name="Petrovski S."/>
        </authorList>
    </citation>
    <scope>NUCLEOTIDE SEQUENCE</scope>
    <source>
        <strain evidence="2">CON44</strain>
    </source>
</reference>
<gene>
    <name evidence="2" type="ORF">GII30_22675</name>
</gene>
<protein>
    <submittedName>
        <fullName evidence="2">Uncharacterized protein</fullName>
    </submittedName>
</protein>
<organism evidence="2">
    <name type="scientific">Gordonia amarae</name>
    <dbReference type="NCBI Taxonomy" id="36821"/>
    <lineage>
        <taxon>Bacteria</taxon>
        <taxon>Bacillati</taxon>
        <taxon>Actinomycetota</taxon>
        <taxon>Actinomycetes</taxon>
        <taxon>Mycobacteriales</taxon>
        <taxon>Gordoniaceae</taxon>
        <taxon>Gordonia</taxon>
    </lineage>
</organism>
<feature type="region of interest" description="Disordered" evidence="1">
    <location>
        <begin position="49"/>
        <end position="73"/>
    </location>
</feature>
<dbReference type="AlphaFoldDB" id="A0A857L2T8"/>
<sequence>MRVNNTLLPATSSAARRRGSPARRIVAAVAVAAGLGGLLGGALTSPDAVAAPKTTPTQPTTKPTTKPVAKKKSKPIVRAWASHGRIYMSAINLPEGRKLCGITMQVARQYIGSYEPIKQLGDKTTTRRILTLSTPPLPPGTHTVSLRCYNADDGATIVASTRHVEIGFIEWAS</sequence>